<keyword evidence="4" id="KW-0808">Transferase</keyword>
<feature type="transmembrane region" description="Helical" evidence="8">
    <location>
        <begin position="99"/>
        <end position="132"/>
    </location>
</feature>
<evidence type="ECO:0000256" key="3">
    <source>
        <dbReference type="ARBA" id="ARBA00022676"/>
    </source>
</evidence>
<dbReference type="PANTHER" id="PTHR33908">
    <property type="entry name" value="MANNOSYLTRANSFERASE YKCB-RELATED"/>
    <property type="match status" value="1"/>
</dbReference>
<feature type="transmembrane region" description="Helical" evidence="8">
    <location>
        <begin position="259"/>
        <end position="276"/>
    </location>
</feature>
<name>A0A4R9AMU5_9MICO</name>
<feature type="transmembrane region" description="Helical" evidence="8">
    <location>
        <begin position="174"/>
        <end position="200"/>
    </location>
</feature>
<feature type="transmembrane region" description="Helical" evidence="8">
    <location>
        <begin position="24"/>
        <end position="45"/>
    </location>
</feature>
<keyword evidence="6 8" id="KW-1133">Transmembrane helix</keyword>
<evidence type="ECO:0000313" key="11">
    <source>
        <dbReference type="Proteomes" id="UP000298154"/>
    </source>
</evidence>
<evidence type="ECO:0000256" key="6">
    <source>
        <dbReference type="ARBA" id="ARBA00022989"/>
    </source>
</evidence>
<evidence type="ECO:0000256" key="1">
    <source>
        <dbReference type="ARBA" id="ARBA00004651"/>
    </source>
</evidence>
<dbReference type="Proteomes" id="UP000298154">
    <property type="component" value="Unassembled WGS sequence"/>
</dbReference>
<proteinExistence type="predicted"/>
<dbReference type="OrthoDB" id="5318634at2"/>
<protein>
    <recommendedName>
        <fullName evidence="9">Glycosyltransferase RgtA/B/C/D-like domain-containing protein</fullName>
    </recommendedName>
</protein>
<dbReference type="GO" id="GO:0010041">
    <property type="term" value="P:response to iron(III) ion"/>
    <property type="evidence" value="ECO:0007669"/>
    <property type="project" value="TreeGrafter"/>
</dbReference>
<feature type="transmembrane region" description="Helical" evidence="8">
    <location>
        <begin position="288"/>
        <end position="311"/>
    </location>
</feature>
<comment type="subcellular location">
    <subcellularLocation>
        <location evidence="1">Cell membrane</location>
        <topology evidence="1">Multi-pass membrane protein</topology>
    </subcellularLocation>
</comment>
<feature type="transmembrane region" description="Helical" evidence="8">
    <location>
        <begin position="144"/>
        <end position="162"/>
    </location>
</feature>
<gene>
    <name evidence="10" type="ORF">E3T47_07330</name>
</gene>
<sequence>MRAILEPFHVDDARDQPHRGRRSAGLVGVFAALVSLLASGVPSYWSDEVATLRAARLSWAELFAFLGQKDAVHTGYYSVMKVWVGVFGESEFSTRSLSALAVGAAAAGIVLLVASVGGPRVGVVAGVLFAILPRTTYMGIEARSFALSAAVAVWATLILLIAARRPSWPWWTFYALAVVTGTYLFLYSVLLLAVHAVVLLLDHRTRMVMTRWAVAALVVVVACVPLLVVSVGQKEQIAWLSDQPVVNVWTILVEPAFDSSWLVAAIAWVTIFVLAVRGRRVLASRDGGLLRLAAVWVVVPLVLLLVADAVIGPLYTARYLSFTVPGMAILLAVAFTRTPRTGVTWILVGAVALAGLPTYLAQRGPVGKNGGSDLAQIADYIDTQALPGDAIYLQDTGSVTLRPRQALYAYPDQFAHVQDIAFIAPFTTTGTFSDVTVAWPDIRSHLADVDRIWVVQAGTSMVETNDLLLPLGYVEQQPHQTNRSVIALYELPPISDGDG</sequence>
<feature type="transmembrane region" description="Helical" evidence="8">
    <location>
        <begin position="212"/>
        <end position="232"/>
    </location>
</feature>
<keyword evidence="5 8" id="KW-0812">Transmembrane</keyword>
<feature type="transmembrane region" description="Helical" evidence="8">
    <location>
        <begin position="317"/>
        <end position="335"/>
    </location>
</feature>
<evidence type="ECO:0000256" key="4">
    <source>
        <dbReference type="ARBA" id="ARBA00022679"/>
    </source>
</evidence>
<dbReference type="GO" id="GO:0016763">
    <property type="term" value="F:pentosyltransferase activity"/>
    <property type="evidence" value="ECO:0007669"/>
    <property type="project" value="TreeGrafter"/>
</dbReference>
<accession>A0A4R9AMU5</accession>
<dbReference type="PANTHER" id="PTHR33908:SF3">
    <property type="entry name" value="UNDECAPRENYL PHOSPHATE-ALPHA-4-AMINO-4-DEOXY-L-ARABINOSE ARABINOSYL TRANSFERASE"/>
    <property type="match status" value="1"/>
</dbReference>
<dbReference type="RefSeq" id="WP_134555455.1">
    <property type="nucleotide sequence ID" value="NZ_SOHK01000012.1"/>
</dbReference>
<dbReference type="InterPro" id="IPR050297">
    <property type="entry name" value="LipidA_mod_glycosyltrf_83"/>
</dbReference>
<reference evidence="10 11" key="1">
    <citation type="submission" date="2019-03" db="EMBL/GenBank/DDBJ databases">
        <title>Genomics of glacier-inhabiting Cryobacterium strains.</title>
        <authorList>
            <person name="Liu Q."/>
            <person name="Xin Y.-H."/>
        </authorList>
    </citation>
    <scope>NUCLEOTIDE SEQUENCE [LARGE SCALE GENOMIC DNA]</scope>
    <source>
        <strain evidence="10 11">Sr36</strain>
    </source>
</reference>
<keyword evidence="2" id="KW-1003">Cell membrane</keyword>
<evidence type="ECO:0000256" key="8">
    <source>
        <dbReference type="SAM" id="Phobius"/>
    </source>
</evidence>
<keyword evidence="11" id="KW-1185">Reference proteome</keyword>
<evidence type="ECO:0000256" key="7">
    <source>
        <dbReference type="ARBA" id="ARBA00023136"/>
    </source>
</evidence>
<evidence type="ECO:0000256" key="5">
    <source>
        <dbReference type="ARBA" id="ARBA00022692"/>
    </source>
</evidence>
<dbReference type="Pfam" id="PF13231">
    <property type="entry name" value="PMT_2"/>
    <property type="match status" value="1"/>
</dbReference>
<evidence type="ECO:0000256" key="2">
    <source>
        <dbReference type="ARBA" id="ARBA00022475"/>
    </source>
</evidence>
<dbReference type="GO" id="GO:0005886">
    <property type="term" value="C:plasma membrane"/>
    <property type="evidence" value="ECO:0007669"/>
    <property type="project" value="UniProtKB-SubCell"/>
</dbReference>
<keyword evidence="3" id="KW-0328">Glycosyltransferase</keyword>
<feature type="domain" description="Glycosyltransferase RgtA/B/C/D-like" evidence="9">
    <location>
        <begin position="81"/>
        <end position="227"/>
    </location>
</feature>
<evidence type="ECO:0000313" key="10">
    <source>
        <dbReference type="EMBL" id="TFD66314.1"/>
    </source>
</evidence>
<organism evidence="10 11">
    <name type="scientific">Cryobacterium ruanii</name>
    <dbReference type="NCBI Taxonomy" id="1259197"/>
    <lineage>
        <taxon>Bacteria</taxon>
        <taxon>Bacillati</taxon>
        <taxon>Actinomycetota</taxon>
        <taxon>Actinomycetes</taxon>
        <taxon>Micrococcales</taxon>
        <taxon>Microbacteriaceae</taxon>
        <taxon>Cryobacterium</taxon>
    </lineage>
</organism>
<feature type="transmembrane region" description="Helical" evidence="8">
    <location>
        <begin position="342"/>
        <end position="360"/>
    </location>
</feature>
<dbReference type="GO" id="GO:0009103">
    <property type="term" value="P:lipopolysaccharide biosynthetic process"/>
    <property type="evidence" value="ECO:0007669"/>
    <property type="project" value="UniProtKB-ARBA"/>
</dbReference>
<dbReference type="EMBL" id="SOHK01000012">
    <property type="protein sequence ID" value="TFD66314.1"/>
    <property type="molecule type" value="Genomic_DNA"/>
</dbReference>
<evidence type="ECO:0000259" key="9">
    <source>
        <dbReference type="Pfam" id="PF13231"/>
    </source>
</evidence>
<dbReference type="AlphaFoldDB" id="A0A4R9AMU5"/>
<keyword evidence="7 8" id="KW-0472">Membrane</keyword>
<comment type="caution">
    <text evidence="10">The sequence shown here is derived from an EMBL/GenBank/DDBJ whole genome shotgun (WGS) entry which is preliminary data.</text>
</comment>
<dbReference type="InterPro" id="IPR038731">
    <property type="entry name" value="RgtA/B/C-like"/>
</dbReference>